<dbReference type="GO" id="GO:0004930">
    <property type="term" value="F:G protein-coupled receptor activity"/>
    <property type="evidence" value="ECO:0007669"/>
    <property type="project" value="UniProtKB-KW"/>
</dbReference>
<dbReference type="OMA" id="WLQNSAM"/>
<accession>A0A7M7P4U8</accession>
<dbReference type="Gene3D" id="1.20.1070.10">
    <property type="entry name" value="Rhodopsin 7-helix transmembrane proteins"/>
    <property type="match status" value="1"/>
</dbReference>
<dbReference type="PROSITE" id="PS00237">
    <property type="entry name" value="G_PROTEIN_RECEP_F1_1"/>
    <property type="match status" value="1"/>
</dbReference>
<organism evidence="13 14">
    <name type="scientific">Strongylocentrotus purpuratus</name>
    <name type="common">Purple sea urchin</name>
    <dbReference type="NCBI Taxonomy" id="7668"/>
    <lineage>
        <taxon>Eukaryota</taxon>
        <taxon>Metazoa</taxon>
        <taxon>Echinodermata</taxon>
        <taxon>Eleutherozoa</taxon>
        <taxon>Echinozoa</taxon>
        <taxon>Echinoidea</taxon>
        <taxon>Euechinoidea</taxon>
        <taxon>Echinacea</taxon>
        <taxon>Camarodonta</taxon>
        <taxon>Echinidea</taxon>
        <taxon>Strongylocentrotidae</taxon>
        <taxon>Strongylocentrotus</taxon>
    </lineage>
</organism>
<evidence type="ECO:0000256" key="5">
    <source>
        <dbReference type="ARBA" id="ARBA00023040"/>
    </source>
</evidence>
<keyword evidence="14" id="KW-1185">Reference proteome</keyword>
<dbReference type="Proteomes" id="UP000007110">
    <property type="component" value="Unassembled WGS sequence"/>
</dbReference>
<feature type="transmembrane region" description="Helical" evidence="11">
    <location>
        <begin position="193"/>
        <end position="218"/>
    </location>
</feature>
<comment type="similarity">
    <text evidence="10">Belongs to the G-protein coupled receptor 1 family.</text>
</comment>
<evidence type="ECO:0000256" key="9">
    <source>
        <dbReference type="ARBA" id="ARBA00023224"/>
    </source>
</evidence>
<keyword evidence="5 10" id="KW-0297">G-protein coupled receptor</keyword>
<feature type="transmembrane region" description="Helical" evidence="11">
    <location>
        <begin position="25"/>
        <end position="47"/>
    </location>
</feature>
<dbReference type="SUPFAM" id="SSF81321">
    <property type="entry name" value="Family A G protein-coupled receptor-like"/>
    <property type="match status" value="1"/>
</dbReference>
<dbReference type="CDD" id="cd00637">
    <property type="entry name" value="7tm_classA_rhodopsin-like"/>
    <property type="match status" value="1"/>
</dbReference>
<evidence type="ECO:0000256" key="7">
    <source>
        <dbReference type="ARBA" id="ARBA00023170"/>
    </source>
</evidence>
<evidence type="ECO:0000259" key="12">
    <source>
        <dbReference type="PROSITE" id="PS50262"/>
    </source>
</evidence>
<keyword evidence="2" id="KW-1003">Cell membrane</keyword>
<evidence type="ECO:0000256" key="10">
    <source>
        <dbReference type="RuleBase" id="RU000688"/>
    </source>
</evidence>
<feature type="domain" description="G-protein coupled receptors family 1 profile" evidence="12">
    <location>
        <begin position="37"/>
        <end position="270"/>
    </location>
</feature>
<keyword evidence="9 10" id="KW-0807">Transducer</keyword>
<dbReference type="AlphaFoldDB" id="A0A7M7P4U8"/>
<dbReference type="EnsemblMetazoa" id="XM_030989971">
    <property type="protein sequence ID" value="XP_030845831"/>
    <property type="gene ID" value="LOC100891927"/>
</dbReference>
<reference evidence="14" key="1">
    <citation type="submission" date="2015-02" db="EMBL/GenBank/DDBJ databases">
        <title>Genome sequencing for Strongylocentrotus purpuratus.</title>
        <authorList>
            <person name="Murali S."/>
            <person name="Liu Y."/>
            <person name="Vee V."/>
            <person name="English A."/>
            <person name="Wang M."/>
            <person name="Skinner E."/>
            <person name="Han Y."/>
            <person name="Muzny D.M."/>
            <person name="Worley K.C."/>
            <person name="Gibbs R.A."/>
        </authorList>
    </citation>
    <scope>NUCLEOTIDE SEQUENCE</scope>
</reference>
<dbReference type="KEGG" id="spu:100891927"/>
<evidence type="ECO:0000256" key="4">
    <source>
        <dbReference type="ARBA" id="ARBA00022989"/>
    </source>
</evidence>
<evidence type="ECO:0000313" key="13">
    <source>
        <dbReference type="EnsemblMetazoa" id="XP_030845831"/>
    </source>
</evidence>
<feature type="transmembrane region" description="Helical" evidence="11">
    <location>
        <begin position="59"/>
        <end position="80"/>
    </location>
</feature>
<dbReference type="InterPro" id="IPR017452">
    <property type="entry name" value="GPCR_Rhodpsn_7TM"/>
</dbReference>
<dbReference type="PANTHER" id="PTHR11866:SF42">
    <property type="entry name" value="G-PROTEIN COUPLED RECEPTORS FAMILY 1 PROFILE DOMAIN-CONTAINING PROTEIN"/>
    <property type="match status" value="1"/>
</dbReference>
<dbReference type="Pfam" id="PF00001">
    <property type="entry name" value="7tm_1"/>
    <property type="match status" value="1"/>
</dbReference>
<feature type="transmembrane region" description="Helical" evidence="11">
    <location>
        <begin position="100"/>
        <end position="122"/>
    </location>
</feature>
<keyword evidence="3 10" id="KW-0812">Transmembrane</keyword>
<dbReference type="RefSeq" id="XP_030845831.1">
    <property type="nucleotide sequence ID" value="XM_030989971.1"/>
</dbReference>
<keyword evidence="7 10" id="KW-0675">Receptor</keyword>
<feature type="transmembrane region" description="Helical" evidence="11">
    <location>
        <begin position="143"/>
        <end position="166"/>
    </location>
</feature>
<dbReference type="InterPro" id="IPR008365">
    <property type="entry name" value="Prostanoid_rcpt"/>
</dbReference>
<sequence>MAYREGQGLEQVRSPIRPERDLSGALSLSAEALTLLGNILPVIVVFRFKTRAERTVTDILIGTLAINDMCSVLLPLPVSLPSFIDPGPESAWHGGKAACIFYQFSVYWLQNSAMLLVTAMALERWLAVAFPLRYKGWTTHGRARVMIVVIFGSTFVVACLPVMGLAPPAVSKQGSRFCRSWIATQPEVWYHTIFPIVLISQGWISMVLVLVLNVCLMVRLTRFRRRLKTDRGEMTTERKSIREFTKLVVVVAILFYCTWLPVLVSIVKSL</sequence>
<proteinExistence type="inferred from homology"/>
<protein>
    <recommendedName>
        <fullName evidence="12">G-protein coupled receptors family 1 profile domain-containing protein</fullName>
    </recommendedName>
</protein>
<evidence type="ECO:0000313" key="14">
    <source>
        <dbReference type="Proteomes" id="UP000007110"/>
    </source>
</evidence>
<dbReference type="GO" id="GO:0005886">
    <property type="term" value="C:plasma membrane"/>
    <property type="evidence" value="ECO:0000318"/>
    <property type="project" value="GO_Central"/>
</dbReference>
<keyword evidence="6 11" id="KW-0472">Membrane</keyword>
<evidence type="ECO:0000256" key="6">
    <source>
        <dbReference type="ARBA" id="ARBA00023136"/>
    </source>
</evidence>
<evidence type="ECO:0000256" key="2">
    <source>
        <dbReference type="ARBA" id="ARBA00022475"/>
    </source>
</evidence>
<dbReference type="PRINTS" id="PR00237">
    <property type="entry name" value="GPCRRHODOPSN"/>
</dbReference>
<evidence type="ECO:0000256" key="1">
    <source>
        <dbReference type="ARBA" id="ARBA00004651"/>
    </source>
</evidence>
<evidence type="ECO:0000256" key="11">
    <source>
        <dbReference type="SAM" id="Phobius"/>
    </source>
</evidence>
<feature type="transmembrane region" description="Helical" evidence="11">
    <location>
        <begin position="247"/>
        <end position="267"/>
    </location>
</feature>
<comment type="subcellular location">
    <subcellularLocation>
        <location evidence="1">Cell membrane</location>
        <topology evidence="1">Multi-pass membrane protein</topology>
    </subcellularLocation>
</comment>
<reference evidence="13" key="2">
    <citation type="submission" date="2021-01" db="UniProtKB">
        <authorList>
            <consortium name="EnsemblMetazoa"/>
        </authorList>
    </citation>
    <scope>IDENTIFICATION</scope>
</reference>
<keyword evidence="8" id="KW-0325">Glycoprotein</keyword>
<dbReference type="PANTHER" id="PTHR11866">
    <property type="entry name" value="G-PROTEIN COUPLED RECEPTOR FAMILY 1 MEMBER"/>
    <property type="match status" value="1"/>
</dbReference>
<evidence type="ECO:0000256" key="3">
    <source>
        <dbReference type="ARBA" id="ARBA00022692"/>
    </source>
</evidence>
<evidence type="ECO:0000256" key="8">
    <source>
        <dbReference type="ARBA" id="ARBA00023180"/>
    </source>
</evidence>
<dbReference type="OrthoDB" id="5959154at2759"/>
<dbReference type="PROSITE" id="PS50262">
    <property type="entry name" value="G_PROTEIN_RECEP_F1_2"/>
    <property type="match status" value="1"/>
</dbReference>
<keyword evidence="4 11" id="KW-1133">Transmembrane helix</keyword>
<name>A0A7M7P4U8_STRPU</name>
<dbReference type="InParanoid" id="A0A7M7P4U8"/>
<dbReference type="InterPro" id="IPR000276">
    <property type="entry name" value="GPCR_Rhodpsn"/>
</dbReference>
<dbReference type="GeneID" id="100891927"/>